<keyword evidence="1" id="KW-0489">Methyltransferase</keyword>
<dbReference type="GO" id="GO:0008168">
    <property type="term" value="F:methyltransferase activity"/>
    <property type="evidence" value="ECO:0007669"/>
    <property type="project" value="UniProtKB-KW"/>
</dbReference>
<dbReference type="InterPro" id="IPR029063">
    <property type="entry name" value="SAM-dependent_MTases_sf"/>
</dbReference>
<keyword evidence="1" id="KW-0808">Transferase</keyword>
<evidence type="ECO:0000313" key="1">
    <source>
        <dbReference type="EMBL" id="PXY84086.1"/>
    </source>
</evidence>
<protein>
    <submittedName>
        <fullName evidence="1">SAM-dependent methyltransferase</fullName>
    </submittedName>
</protein>
<gene>
    <name evidence="1" type="ORF">DK873_02670</name>
</gene>
<dbReference type="SUPFAM" id="SSF53335">
    <property type="entry name" value="S-adenosyl-L-methionine-dependent methyltransferases"/>
    <property type="match status" value="1"/>
</dbReference>
<accession>A0ABX5N2S6</accession>
<dbReference type="Proteomes" id="UP000247698">
    <property type="component" value="Unassembled WGS sequence"/>
</dbReference>
<comment type="caution">
    <text evidence="1">The sequence shown here is derived from an EMBL/GenBank/DDBJ whole genome shotgun (WGS) entry which is preliminary data.</text>
</comment>
<evidence type="ECO:0000313" key="2">
    <source>
        <dbReference type="Proteomes" id="UP000247698"/>
    </source>
</evidence>
<dbReference type="Gene3D" id="3.40.50.150">
    <property type="entry name" value="Vaccinia Virus protein VP39"/>
    <property type="match status" value="1"/>
</dbReference>
<dbReference type="EMBL" id="QGLG01000002">
    <property type="protein sequence ID" value="PXY84086.1"/>
    <property type="molecule type" value="Genomic_DNA"/>
</dbReference>
<sequence length="154" mass="18161">MKILDACCGSKMFWYDKHEPHTTYIDNRSEKDQVKDRQYIRDIVVSPDIIADFRKLPFKDDEFELVIFDPPHLIHAGENSWLKLKYGCLPEDWSTYIRAGFDECMRVLKPTGTLLFKWSNNQIPFTKVFNVIGQKPILGDRRGSTRWSVFIKRS</sequence>
<organism evidence="1 2">
    <name type="scientific">Lactobacillus melliventris</name>
    <dbReference type="NCBI Taxonomy" id="1218507"/>
    <lineage>
        <taxon>Bacteria</taxon>
        <taxon>Bacillati</taxon>
        <taxon>Bacillota</taxon>
        <taxon>Bacilli</taxon>
        <taxon>Lactobacillales</taxon>
        <taxon>Lactobacillaceae</taxon>
        <taxon>Lactobacillus</taxon>
    </lineage>
</organism>
<proteinExistence type="predicted"/>
<dbReference type="GO" id="GO:0032259">
    <property type="term" value="P:methylation"/>
    <property type="evidence" value="ECO:0007669"/>
    <property type="project" value="UniProtKB-KW"/>
</dbReference>
<name>A0ABX5N2S6_9LACO</name>
<reference evidence="1 2" key="1">
    <citation type="submission" date="2018-05" db="EMBL/GenBank/DDBJ databases">
        <title>Reference genomes for bee gut microbiota database.</title>
        <authorList>
            <person name="Ellegaard K.M."/>
        </authorList>
    </citation>
    <scope>NUCLEOTIDE SEQUENCE [LARGE SCALE GENOMIC DNA]</scope>
    <source>
        <strain evidence="1 2">ESL0184</strain>
    </source>
</reference>
<dbReference type="RefSeq" id="WP_110445711.1">
    <property type="nucleotide sequence ID" value="NZ_QGLG01000002.1"/>
</dbReference>
<keyword evidence="2" id="KW-1185">Reference proteome</keyword>